<dbReference type="RefSeq" id="WP_192759796.1">
    <property type="nucleotide sequence ID" value="NZ_JADBDZ010000001.1"/>
</dbReference>
<accession>A0ABR9JRL0</accession>
<evidence type="ECO:0008006" key="5">
    <source>
        <dbReference type="Google" id="ProtNLM"/>
    </source>
</evidence>
<evidence type="ECO:0000313" key="3">
    <source>
        <dbReference type="EMBL" id="MBE1533211.1"/>
    </source>
</evidence>
<dbReference type="Pfam" id="PF22879">
    <property type="entry name" value="AIPR_N"/>
    <property type="match status" value="1"/>
</dbReference>
<evidence type="ECO:0000313" key="4">
    <source>
        <dbReference type="Proteomes" id="UP000627838"/>
    </source>
</evidence>
<dbReference type="InterPro" id="IPR018891">
    <property type="entry name" value="AIPR_C"/>
</dbReference>
<comment type="caution">
    <text evidence="3">The sequence shown here is derived from an EMBL/GenBank/DDBJ whole genome shotgun (WGS) entry which is preliminary data.</text>
</comment>
<evidence type="ECO:0000259" key="2">
    <source>
        <dbReference type="Pfam" id="PF22879"/>
    </source>
</evidence>
<name>A0ABR9JRL0_9ACTN</name>
<keyword evidence="4" id="KW-1185">Reference proteome</keyword>
<evidence type="ECO:0000259" key="1">
    <source>
        <dbReference type="Pfam" id="PF10592"/>
    </source>
</evidence>
<gene>
    <name evidence="3" type="ORF">H4W34_003044</name>
</gene>
<feature type="domain" description="Abortive infection phage resistance protein N-terminal" evidence="2">
    <location>
        <begin position="33"/>
        <end position="179"/>
    </location>
</feature>
<dbReference type="InterPro" id="IPR055101">
    <property type="entry name" value="AIPR_N"/>
</dbReference>
<dbReference type="Pfam" id="PF10592">
    <property type="entry name" value="AIPR"/>
    <property type="match status" value="1"/>
</dbReference>
<organism evidence="3 4">
    <name type="scientific">Actinomadura algeriensis</name>
    <dbReference type="NCBI Taxonomy" id="1679523"/>
    <lineage>
        <taxon>Bacteria</taxon>
        <taxon>Bacillati</taxon>
        <taxon>Actinomycetota</taxon>
        <taxon>Actinomycetes</taxon>
        <taxon>Streptosporangiales</taxon>
        <taxon>Thermomonosporaceae</taxon>
        <taxon>Actinomadura</taxon>
    </lineage>
</organism>
<feature type="domain" description="Abortive phage infection protein C-terminal" evidence="1">
    <location>
        <begin position="237"/>
        <end position="547"/>
    </location>
</feature>
<reference evidence="3 4" key="1">
    <citation type="submission" date="2020-10" db="EMBL/GenBank/DDBJ databases">
        <title>Sequencing the genomes of 1000 actinobacteria strains.</title>
        <authorList>
            <person name="Klenk H.-P."/>
        </authorList>
    </citation>
    <scope>NUCLEOTIDE SEQUENCE [LARGE SCALE GENOMIC DNA]</scope>
    <source>
        <strain evidence="3 4">DSM 46744</strain>
    </source>
</reference>
<proteinExistence type="predicted"/>
<dbReference type="Proteomes" id="UP000627838">
    <property type="component" value="Unassembled WGS sequence"/>
</dbReference>
<sequence>MNANATEEFAVDLERQVDERVEEKPGLYRRDAFVRVVTDYLIEDGSLEDVEVCYHRAHFGRSRMEVAGYYFSDGGHVLDLIAVDYPVGGETLSRNQVTQKLRWTRNFAQACRDGWYLRMEESTKEYDLAQKVHTQWPEIDKIRIFLLTDGRSSVTSLAGDDLDGVPVVYELWDIERIRRLATSGRQEEPITLDLADFGAEVPCLPAVSDGSDYRCLMAVIPGKLLAEIYERHGAKLLQRNVRAFLQARGKVNKGINETIRTHPERFLAYNNGISATATDVETTPGPDGPRIIRLHDFQIVNGGQTTASLHHAVRRDRADLSRIQVAAKITVVPPELLDELVPRISRYANSQNTINEADFESNSPFHIQLERHSRSLWAPAPAGSTRQTHWYYERVRGQYDVARSGFTSTRQRKEFEADFPKSQKFTKTDAAKYEMTFLQQPHVVSLGAQKCFHTWTLEVLAGSEPPSARRFQDLIAKKIFFDRARREIQLLHPKAGYLANVTTYTIARLLDELDVDSVLERIWRTQSMPEALLQAVRDLCGPVREVLLAAPGSGNVTEWCKKPDCWKHVHDIAWHGRLPEGLRGGGNA</sequence>
<protein>
    <recommendedName>
        <fullName evidence="5">AIPR protein</fullName>
    </recommendedName>
</protein>
<dbReference type="EMBL" id="JADBDZ010000001">
    <property type="protein sequence ID" value="MBE1533211.1"/>
    <property type="molecule type" value="Genomic_DNA"/>
</dbReference>